<keyword evidence="2" id="KW-0472">Membrane</keyword>
<evidence type="ECO:0000313" key="3">
    <source>
        <dbReference type="EMBL" id="MBC2667786.1"/>
    </source>
</evidence>
<sequence>MGTVHKFKRPPKNQRQFQGYRPGGPEDPRGRGPRRLRDWQKSLLAWTGLVLVATGLWALGITL</sequence>
<gene>
    <name evidence="3" type="ORF">H7F53_01335</name>
</gene>
<evidence type="ECO:0000313" key="4">
    <source>
        <dbReference type="Proteomes" id="UP000551327"/>
    </source>
</evidence>
<feature type="compositionally biased region" description="Basic and acidic residues" evidence="1">
    <location>
        <begin position="24"/>
        <end position="34"/>
    </location>
</feature>
<dbReference type="RefSeq" id="WP_185677658.1">
    <property type="nucleotide sequence ID" value="NZ_JACLAX010000001.1"/>
</dbReference>
<comment type="caution">
    <text evidence="3">The sequence shown here is derived from an EMBL/GenBank/DDBJ whole genome shotgun (WGS) entry which is preliminary data.</text>
</comment>
<name>A0A7X1FVM5_9SPHN</name>
<keyword evidence="4" id="KW-1185">Reference proteome</keyword>
<protein>
    <submittedName>
        <fullName evidence="3">Uncharacterized protein</fullName>
    </submittedName>
</protein>
<dbReference type="EMBL" id="JACLAX010000001">
    <property type="protein sequence ID" value="MBC2667786.1"/>
    <property type="molecule type" value="Genomic_DNA"/>
</dbReference>
<dbReference type="AlphaFoldDB" id="A0A7X1FVM5"/>
<dbReference type="Proteomes" id="UP000551327">
    <property type="component" value="Unassembled WGS sequence"/>
</dbReference>
<accession>A0A7X1FVM5</accession>
<feature type="region of interest" description="Disordered" evidence="1">
    <location>
        <begin position="1"/>
        <end position="34"/>
    </location>
</feature>
<organism evidence="3 4">
    <name type="scientific">Novosphingobium piscinae</name>
    <dbReference type="NCBI Taxonomy" id="1507448"/>
    <lineage>
        <taxon>Bacteria</taxon>
        <taxon>Pseudomonadati</taxon>
        <taxon>Pseudomonadota</taxon>
        <taxon>Alphaproteobacteria</taxon>
        <taxon>Sphingomonadales</taxon>
        <taxon>Sphingomonadaceae</taxon>
        <taxon>Novosphingobium</taxon>
    </lineage>
</organism>
<evidence type="ECO:0000256" key="1">
    <source>
        <dbReference type="SAM" id="MobiDB-lite"/>
    </source>
</evidence>
<feature type="compositionally biased region" description="Basic residues" evidence="1">
    <location>
        <begin position="1"/>
        <end position="12"/>
    </location>
</feature>
<proteinExistence type="predicted"/>
<keyword evidence="2" id="KW-0812">Transmembrane</keyword>
<feature type="transmembrane region" description="Helical" evidence="2">
    <location>
        <begin position="43"/>
        <end position="61"/>
    </location>
</feature>
<reference evidence="3 4" key="1">
    <citation type="submission" date="2020-08" db="EMBL/GenBank/DDBJ databases">
        <title>The genome sequence of type strain Novosphingobium piscinae KCTC 42194.</title>
        <authorList>
            <person name="Liu Y."/>
        </authorList>
    </citation>
    <scope>NUCLEOTIDE SEQUENCE [LARGE SCALE GENOMIC DNA]</scope>
    <source>
        <strain evidence="3 4">KCTC 42194</strain>
    </source>
</reference>
<evidence type="ECO:0000256" key="2">
    <source>
        <dbReference type="SAM" id="Phobius"/>
    </source>
</evidence>
<keyword evidence="2" id="KW-1133">Transmembrane helix</keyword>